<keyword evidence="1" id="KW-0472">Membrane</keyword>
<keyword evidence="1" id="KW-0812">Transmembrane</keyword>
<dbReference type="Proteomes" id="UP000326396">
    <property type="component" value="Linkage Group LG5"/>
</dbReference>
<feature type="transmembrane region" description="Helical" evidence="1">
    <location>
        <begin position="144"/>
        <end position="166"/>
    </location>
</feature>
<feature type="transmembrane region" description="Helical" evidence="1">
    <location>
        <begin position="178"/>
        <end position="202"/>
    </location>
</feature>
<reference evidence="2 3" key="1">
    <citation type="submission" date="2019-05" db="EMBL/GenBank/DDBJ databases">
        <title>Mikania micrantha, genome provides insights into the molecular mechanism of rapid growth.</title>
        <authorList>
            <person name="Liu B."/>
        </authorList>
    </citation>
    <scope>NUCLEOTIDE SEQUENCE [LARGE SCALE GENOMIC DNA]</scope>
    <source>
        <strain evidence="2">NLD-2019</strain>
        <tissue evidence="2">Leaf</tissue>
    </source>
</reference>
<gene>
    <name evidence="2" type="ORF">E3N88_31136</name>
</gene>
<keyword evidence="3" id="KW-1185">Reference proteome</keyword>
<evidence type="ECO:0000256" key="1">
    <source>
        <dbReference type="SAM" id="Phobius"/>
    </source>
</evidence>
<feature type="transmembrane region" description="Helical" evidence="1">
    <location>
        <begin position="58"/>
        <end position="78"/>
    </location>
</feature>
<name>A0A5N6MPE2_9ASTR</name>
<feature type="transmembrane region" description="Helical" evidence="1">
    <location>
        <begin position="17"/>
        <end position="37"/>
    </location>
</feature>
<proteinExistence type="predicted"/>
<evidence type="ECO:0000313" key="2">
    <source>
        <dbReference type="EMBL" id="KAD3641912.1"/>
    </source>
</evidence>
<comment type="caution">
    <text evidence="2">The sequence shown here is derived from an EMBL/GenBank/DDBJ whole genome shotgun (WGS) entry which is preliminary data.</text>
</comment>
<sequence>MMANSMPSLASMDNKTLLANVIGLFILDITVIVNVCIQINTKAIGHIHLDLGYRYRSFFAVVACVYMGMILLLLTIMISSSLTITTLKEILELKYQAANKIPLPDQRIQMSIVEKLRQHVRRYWVMAETGNPQFVMASIPLSTASGLICVVGLFINLFLVILFTLGGNWEHIEDRSPYKWSTTAIFITQSIGVVVGTIAPVFRCFSVSSFKFVTNWNMNHFMSFKVESYWTQKLHEWKQSPIPFLSISRRSRSIVSNSKDIILSLCIKFQKVVVVSCKVIWLIAAILIVNCLRCWKSLMGRWCTSPIASRTDDIDEDINICVLQIDTNLELAGKTLKSISNCMNSFILKAVKEENNKLLELLEKSTGFKGVEIFDSDHVQSLLSVELINSWSLPIVTLTCIAVALPNIPRDTVGSLFESVGEGLSYAYLVEESFHCSREYVNLRKASMSLWHEVENKCKWLDNPLAKSAFEGKTTTEIIKWFSDKAKEFVIEIKERPNGELMEKPSKILIAANSMYRITQTILLSLQSNREQITKKQLFAHLNGMIADIFFACFTYIPRVITIRCQESLIEKREASVKVAAKLLGKTTKIIERLEKLQVPNMDDCKMPYIDEWRLYLKHAIP</sequence>
<evidence type="ECO:0000313" key="3">
    <source>
        <dbReference type="Proteomes" id="UP000326396"/>
    </source>
</evidence>
<dbReference type="AlphaFoldDB" id="A0A5N6MPE2"/>
<dbReference type="PANTHER" id="PTHR35307:SF8">
    <property type="entry name" value="GUSTATORY RECEPTOR"/>
    <property type="match status" value="1"/>
</dbReference>
<organism evidence="2 3">
    <name type="scientific">Mikania micrantha</name>
    <name type="common">bitter vine</name>
    <dbReference type="NCBI Taxonomy" id="192012"/>
    <lineage>
        <taxon>Eukaryota</taxon>
        <taxon>Viridiplantae</taxon>
        <taxon>Streptophyta</taxon>
        <taxon>Embryophyta</taxon>
        <taxon>Tracheophyta</taxon>
        <taxon>Spermatophyta</taxon>
        <taxon>Magnoliopsida</taxon>
        <taxon>eudicotyledons</taxon>
        <taxon>Gunneridae</taxon>
        <taxon>Pentapetalae</taxon>
        <taxon>asterids</taxon>
        <taxon>campanulids</taxon>
        <taxon>Asterales</taxon>
        <taxon>Asteraceae</taxon>
        <taxon>Asteroideae</taxon>
        <taxon>Heliantheae alliance</taxon>
        <taxon>Eupatorieae</taxon>
        <taxon>Mikania</taxon>
    </lineage>
</organism>
<keyword evidence="1" id="KW-1133">Transmembrane helix</keyword>
<dbReference type="EMBL" id="SZYD01000015">
    <property type="protein sequence ID" value="KAD3641912.1"/>
    <property type="molecule type" value="Genomic_DNA"/>
</dbReference>
<feature type="transmembrane region" description="Helical" evidence="1">
    <location>
        <begin position="272"/>
        <end position="292"/>
    </location>
</feature>
<accession>A0A5N6MPE2</accession>
<dbReference type="OrthoDB" id="1915303at2759"/>
<protein>
    <submittedName>
        <fullName evidence="2">Uncharacterized protein</fullName>
    </submittedName>
</protein>
<dbReference type="PANTHER" id="PTHR35307">
    <property type="entry name" value="PROTEIN, PUTATIVE-RELATED"/>
    <property type="match status" value="1"/>
</dbReference>